<protein>
    <recommendedName>
        <fullName evidence="3">Lipoprotein</fullName>
    </recommendedName>
</protein>
<reference evidence="1" key="2">
    <citation type="submission" date="2020-09" db="EMBL/GenBank/DDBJ databases">
        <authorList>
            <person name="Sun Q."/>
            <person name="Zhou Y."/>
        </authorList>
    </citation>
    <scope>NUCLEOTIDE SEQUENCE</scope>
    <source>
        <strain evidence="1">CGMCC 1.15794</strain>
    </source>
</reference>
<dbReference type="RefSeq" id="WP_188754747.1">
    <property type="nucleotide sequence ID" value="NZ_BMJY01000002.1"/>
</dbReference>
<comment type="caution">
    <text evidence="1">The sequence shown here is derived from an EMBL/GenBank/DDBJ whole genome shotgun (WGS) entry which is preliminary data.</text>
</comment>
<evidence type="ECO:0000313" key="2">
    <source>
        <dbReference type="Proteomes" id="UP000657592"/>
    </source>
</evidence>
<dbReference type="PROSITE" id="PS51257">
    <property type="entry name" value="PROKAR_LIPOPROTEIN"/>
    <property type="match status" value="1"/>
</dbReference>
<reference evidence="1" key="1">
    <citation type="journal article" date="2014" name="Int. J. Syst. Evol. Microbiol.">
        <title>Complete genome sequence of Corynebacterium casei LMG S-19264T (=DSM 44701T), isolated from a smear-ripened cheese.</title>
        <authorList>
            <consortium name="US DOE Joint Genome Institute (JGI-PGF)"/>
            <person name="Walter F."/>
            <person name="Albersmeier A."/>
            <person name="Kalinowski J."/>
            <person name="Ruckert C."/>
        </authorList>
    </citation>
    <scope>NUCLEOTIDE SEQUENCE</scope>
    <source>
        <strain evidence="1">CGMCC 1.15794</strain>
    </source>
</reference>
<keyword evidence="2" id="KW-1185">Reference proteome</keyword>
<accession>A0A917IBT0</accession>
<dbReference type="AlphaFoldDB" id="A0A917IBT0"/>
<dbReference type="EMBL" id="BMJY01000002">
    <property type="protein sequence ID" value="GGH36514.1"/>
    <property type="molecule type" value="Genomic_DNA"/>
</dbReference>
<evidence type="ECO:0008006" key="3">
    <source>
        <dbReference type="Google" id="ProtNLM"/>
    </source>
</evidence>
<sequence length="141" mass="14785">MTTRSKATAVTASLLAVLGLAGCGFLASPVPFSDLTRERTEADALPELHDFPPANVDPESSRYVGEHEGVRLWLAEPTQVDGVCLIVVRTTDTDWVAGCSGGSGVRLGGAGGSFEVRPDRAPVPDDATRVSENVYVLGSSR</sequence>
<dbReference type="Proteomes" id="UP000657592">
    <property type="component" value="Unassembled WGS sequence"/>
</dbReference>
<organism evidence="1 2">
    <name type="scientific">Microbacterium album</name>
    <dbReference type="NCBI Taxonomy" id="2053191"/>
    <lineage>
        <taxon>Bacteria</taxon>
        <taxon>Bacillati</taxon>
        <taxon>Actinomycetota</taxon>
        <taxon>Actinomycetes</taxon>
        <taxon>Micrococcales</taxon>
        <taxon>Microbacteriaceae</taxon>
        <taxon>Microbacterium</taxon>
    </lineage>
</organism>
<evidence type="ECO:0000313" key="1">
    <source>
        <dbReference type="EMBL" id="GGH36514.1"/>
    </source>
</evidence>
<gene>
    <name evidence="1" type="ORF">GCM10010921_05710</name>
</gene>
<name>A0A917IBT0_9MICO</name>
<proteinExistence type="predicted"/>